<feature type="signal peptide" evidence="2">
    <location>
        <begin position="1"/>
        <end position="31"/>
    </location>
</feature>
<dbReference type="AlphaFoldDB" id="A0A268F354"/>
<dbReference type="SUPFAM" id="SSF55797">
    <property type="entry name" value="PR-1-like"/>
    <property type="match status" value="1"/>
</dbReference>
<dbReference type="RefSeq" id="WP_095263586.1">
    <property type="nucleotide sequence ID" value="NZ_NPBY01000010.1"/>
</dbReference>
<dbReference type="CDD" id="cd05379">
    <property type="entry name" value="CAP_bacterial"/>
    <property type="match status" value="1"/>
</dbReference>
<dbReference type="PANTHER" id="PTHR31157:SF1">
    <property type="entry name" value="SCP DOMAIN-CONTAINING PROTEIN"/>
    <property type="match status" value="1"/>
</dbReference>
<feature type="compositionally biased region" description="Polar residues" evidence="1">
    <location>
        <begin position="126"/>
        <end position="140"/>
    </location>
</feature>
<dbReference type="PANTHER" id="PTHR31157">
    <property type="entry name" value="SCP DOMAIN-CONTAINING PROTEIN"/>
    <property type="match status" value="1"/>
</dbReference>
<feature type="compositionally biased region" description="Low complexity" evidence="1">
    <location>
        <begin position="141"/>
        <end position="153"/>
    </location>
</feature>
<gene>
    <name evidence="4" type="ORF">CHH67_03480</name>
</gene>
<dbReference type="OrthoDB" id="9783944at2"/>
<feature type="compositionally biased region" description="Low complexity" evidence="1">
    <location>
        <begin position="91"/>
        <end position="105"/>
    </location>
</feature>
<feature type="region of interest" description="Disordered" evidence="1">
    <location>
        <begin position="71"/>
        <end position="159"/>
    </location>
</feature>
<proteinExistence type="predicted"/>
<feature type="domain" description="SCP" evidence="3">
    <location>
        <begin position="167"/>
        <end position="276"/>
    </location>
</feature>
<dbReference type="EMBL" id="NPBY01000010">
    <property type="protein sequence ID" value="PAD79789.1"/>
    <property type="molecule type" value="Genomic_DNA"/>
</dbReference>
<dbReference type="InterPro" id="IPR014258">
    <property type="entry name" value="CAP_domain_YkwD-like"/>
</dbReference>
<keyword evidence="4" id="KW-0378">Hydrolase</keyword>
<evidence type="ECO:0000259" key="3">
    <source>
        <dbReference type="Pfam" id="PF00188"/>
    </source>
</evidence>
<protein>
    <submittedName>
        <fullName evidence="4">Serine protease</fullName>
    </submittedName>
</protein>
<dbReference type="GO" id="GO:0006508">
    <property type="term" value="P:proteolysis"/>
    <property type="evidence" value="ECO:0007669"/>
    <property type="project" value="UniProtKB-KW"/>
</dbReference>
<sequence length="280" mass="30029">MSKHNFKKIAGTTGIAAVLAVGMLLPQTASAAPAKSEPIQNYQQAVQKLLEGQWWGKWLIQYQVDLPSVPGKGQAVDKPSAEVPAEDKPAANKPSAEKPAPSKPSTDQPSTSQPDKPKAPVAEKPSASQPESSQPGSGNNAAPSRPSAPAQPAGTTDQSSFAAQVVKLVNEERAKAGLSPLTVHDRLTTMAVDKAKDMSDNNYFSHTSPTHGSPFDMMKAYGISYRYAGENIAMGQRSAEEVMNAWMNSQGHRENILSPNFTMIGVGYYNGYWVQEFISQ</sequence>
<dbReference type="InterPro" id="IPR014044">
    <property type="entry name" value="CAP_dom"/>
</dbReference>
<evidence type="ECO:0000313" key="4">
    <source>
        <dbReference type="EMBL" id="PAD79789.1"/>
    </source>
</evidence>
<feature type="chain" id="PRO_5032513068" evidence="2">
    <location>
        <begin position="32"/>
        <end position="280"/>
    </location>
</feature>
<evidence type="ECO:0000256" key="2">
    <source>
        <dbReference type="SAM" id="SignalP"/>
    </source>
</evidence>
<dbReference type="Proteomes" id="UP000215596">
    <property type="component" value="Unassembled WGS sequence"/>
</dbReference>
<dbReference type="Pfam" id="PF00188">
    <property type="entry name" value="CAP"/>
    <property type="match status" value="1"/>
</dbReference>
<evidence type="ECO:0000256" key="1">
    <source>
        <dbReference type="SAM" id="MobiDB-lite"/>
    </source>
</evidence>
<organism evidence="4 5">
    <name type="scientific">Paenibacillus campinasensis</name>
    <dbReference type="NCBI Taxonomy" id="66347"/>
    <lineage>
        <taxon>Bacteria</taxon>
        <taxon>Bacillati</taxon>
        <taxon>Bacillota</taxon>
        <taxon>Bacilli</taxon>
        <taxon>Bacillales</taxon>
        <taxon>Paenibacillaceae</taxon>
        <taxon>Paenibacillus</taxon>
    </lineage>
</organism>
<dbReference type="InterPro" id="IPR035940">
    <property type="entry name" value="CAP_sf"/>
</dbReference>
<dbReference type="Gene3D" id="3.40.33.10">
    <property type="entry name" value="CAP"/>
    <property type="match status" value="1"/>
</dbReference>
<evidence type="ECO:0000313" key="5">
    <source>
        <dbReference type="Proteomes" id="UP000215596"/>
    </source>
</evidence>
<reference evidence="4 5" key="1">
    <citation type="submission" date="2017-07" db="EMBL/GenBank/DDBJ databases">
        <title>Isolation and whole genome analysis of endospore-forming bacteria from heroin.</title>
        <authorList>
            <person name="Kalinowski J."/>
            <person name="Ahrens B."/>
            <person name="Al-Dilaimi A."/>
            <person name="Winkler A."/>
            <person name="Wibberg D."/>
            <person name="Schleenbecker U."/>
            <person name="Ruckert C."/>
            <person name="Wolfel R."/>
            <person name="Grass G."/>
        </authorList>
    </citation>
    <scope>NUCLEOTIDE SEQUENCE [LARGE SCALE GENOMIC DNA]</scope>
    <source>
        <strain evidence="4 5">7537-G1</strain>
    </source>
</reference>
<name>A0A268F354_9BACL</name>
<keyword evidence="2" id="KW-0732">Signal</keyword>
<keyword evidence="4" id="KW-0645">Protease</keyword>
<accession>A0A268F354</accession>
<dbReference type="NCBIfam" id="TIGR02909">
    <property type="entry name" value="spore_YkwD"/>
    <property type="match status" value="1"/>
</dbReference>
<comment type="caution">
    <text evidence="4">The sequence shown here is derived from an EMBL/GenBank/DDBJ whole genome shotgun (WGS) entry which is preliminary data.</text>
</comment>
<dbReference type="GO" id="GO:0008233">
    <property type="term" value="F:peptidase activity"/>
    <property type="evidence" value="ECO:0007669"/>
    <property type="project" value="UniProtKB-KW"/>
</dbReference>